<dbReference type="PANTHER" id="PTHR21555">
    <property type="entry name" value="SPECIFICALLY ANDROGEN-REGULATED GENE PROTEIN"/>
    <property type="match status" value="1"/>
</dbReference>
<dbReference type="OrthoDB" id="9898538at2759"/>
<dbReference type="Pfam" id="PF15385">
    <property type="entry name" value="SARG"/>
    <property type="match status" value="1"/>
</dbReference>
<organism evidence="2 3">
    <name type="scientific">Muraenolepis orangiensis</name>
    <name type="common">Patagonian moray cod</name>
    <dbReference type="NCBI Taxonomy" id="630683"/>
    <lineage>
        <taxon>Eukaryota</taxon>
        <taxon>Metazoa</taxon>
        <taxon>Chordata</taxon>
        <taxon>Craniata</taxon>
        <taxon>Vertebrata</taxon>
        <taxon>Euteleostomi</taxon>
        <taxon>Actinopterygii</taxon>
        <taxon>Neopterygii</taxon>
        <taxon>Teleostei</taxon>
        <taxon>Neoteleostei</taxon>
        <taxon>Acanthomorphata</taxon>
        <taxon>Zeiogadaria</taxon>
        <taxon>Gadariae</taxon>
        <taxon>Gadiformes</taxon>
        <taxon>Muraenolepidoidei</taxon>
        <taxon>Muraenolepididae</taxon>
        <taxon>Muraenolepis</taxon>
    </lineage>
</organism>
<dbReference type="InterPro" id="IPR026152">
    <property type="entry name" value="SARG"/>
</dbReference>
<feature type="compositionally biased region" description="Basic and acidic residues" evidence="1">
    <location>
        <begin position="397"/>
        <end position="412"/>
    </location>
</feature>
<evidence type="ECO:0000256" key="1">
    <source>
        <dbReference type="SAM" id="MobiDB-lite"/>
    </source>
</evidence>
<dbReference type="Proteomes" id="UP001148018">
    <property type="component" value="Unassembled WGS sequence"/>
</dbReference>
<dbReference type="AlphaFoldDB" id="A0A9Q0E7V4"/>
<gene>
    <name evidence="2" type="ORF">NHX12_030277</name>
</gene>
<reference evidence="2" key="1">
    <citation type="submission" date="2022-07" db="EMBL/GenBank/DDBJ databases">
        <title>Chromosome-level genome of Muraenolepis orangiensis.</title>
        <authorList>
            <person name="Kim J."/>
        </authorList>
    </citation>
    <scope>NUCLEOTIDE SEQUENCE</scope>
    <source>
        <strain evidence="2">KU_S4_2022</strain>
        <tissue evidence="2">Muscle</tissue>
    </source>
</reference>
<dbReference type="EMBL" id="JANIIK010000046">
    <property type="protein sequence ID" value="KAJ3602524.1"/>
    <property type="molecule type" value="Genomic_DNA"/>
</dbReference>
<feature type="compositionally biased region" description="Basic and acidic residues" evidence="1">
    <location>
        <begin position="297"/>
        <end position="316"/>
    </location>
</feature>
<feature type="compositionally biased region" description="Polar residues" evidence="1">
    <location>
        <begin position="266"/>
        <end position="285"/>
    </location>
</feature>
<comment type="caution">
    <text evidence="2">The sequence shown here is derived from an EMBL/GenBank/DDBJ whole genome shotgun (WGS) entry which is preliminary data.</text>
</comment>
<proteinExistence type="predicted"/>
<feature type="compositionally biased region" description="Low complexity" evidence="1">
    <location>
        <begin position="345"/>
        <end position="357"/>
    </location>
</feature>
<feature type="region of interest" description="Disordered" evidence="1">
    <location>
        <begin position="1"/>
        <end position="23"/>
    </location>
</feature>
<evidence type="ECO:0000313" key="3">
    <source>
        <dbReference type="Proteomes" id="UP001148018"/>
    </source>
</evidence>
<evidence type="ECO:0000313" key="2">
    <source>
        <dbReference type="EMBL" id="KAJ3602524.1"/>
    </source>
</evidence>
<feature type="region of interest" description="Disordered" evidence="1">
    <location>
        <begin position="143"/>
        <end position="201"/>
    </location>
</feature>
<feature type="compositionally biased region" description="Low complexity" evidence="1">
    <location>
        <begin position="253"/>
        <end position="263"/>
    </location>
</feature>
<feature type="compositionally biased region" description="Polar residues" evidence="1">
    <location>
        <begin position="414"/>
        <end position="427"/>
    </location>
</feature>
<evidence type="ECO:0008006" key="4">
    <source>
        <dbReference type="Google" id="ProtNLM"/>
    </source>
</evidence>
<feature type="region of interest" description="Disordered" evidence="1">
    <location>
        <begin position="64"/>
        <end position="88"/>
    </location>
</feature>
<protein>
    <recommendedName>
        <fullName evidence="4">Specifically androgen-regulated gene protein</fullName>
    </recommendedName>
</protein>
<dbReference type="PANTHER" id="PTHR21555:SF1">
    <property type="entry name" value="SPECIFICALLY ANDROGEN-REGULATED GENE PROTEIN"/>
    <property type="match status" value="1"/>
</dbReference>
<feature type="compositionally biased region" description="Gly residues" evidence="1">
    <location>
        <begin position="7"/>
        <end position="23"/>
    </location>
</feature>
<name>A0A9Q0E7V4_9TELE</name>
<dbReference type="PROSITE" id="PS51257">
    <property type="entry name" value="PROKAR_LIPOPROTEIN"/>
    <property type="match status" value="1"/>
</dbReference>
<accession>A0A9Q0E7V4</accession>
<keyword evidence="3" id="KW-1185">Reference proteome</keyword>
<sequence length="495" mass="52483">MPKSGTWPGGGGGGCVDPMAGGGMDSAGSWDSVVSVNSGFSDDSMDYLSAEERACLMFLEETIDSLDTEEDSGLSNDEPDQPLPGNLNTKMAKLSASMSNSRLNGAQPHDSKTPLRNLLEDHKPIHSYLVPTPLLLANGTTRALPEAKPPERKKHPVPPPPPRQAPPPVPSEVNVVVIPPPIKPKSYLGRKGEAPPSRGPLSYDALVYLRRSASAKKSPLCPTVDHTIDAHQTPRNLARAPLGASPCDEAPGRPRAGPPAVARKPSNASSNTPRNASSIPRNGTASPLAAGSFADPQKVRKEALQKLGLLKEDQREPNSGPTTFLSHSQSQSALALVSKIAAMAPASSNPSRSPSFSHCPVPKEPQGRPVQSSASFHHHVSPRRGQNFLSDPSENDDVQHPGRPRTGERENHGPSLSRSVSMGVQNGSGDGHGHYHHKALQGKASEPVRRTTTPTTGAQHRARERSTALGFSVPMLPGMGADRKEALRKLGLLKD</sequence>
<feature type="region of interest" description="Disordered" evidence="1">
    <location>
        <begin position="345"/>
        <end position="479"/>
    </location>
</feature>
<feature type="compositionally biased region" description="Pro residues" evidence="1">
    <location>
        <begin position="157"/>
        <end position="170"/>
    </location>
</feature>
<feature type="region of interest" description="Disordered" evidence="1">
    <location>
        <begin position="231"/>
        <end position="328"/>
    </location>
</feature>
<feature type="compositionally biased region" description="Acidic residues" evidence="1">
    <location>
        <begin position="64"/>
        <end position="80"/>
    </location>
</feature>